<protein>
    <submittedName>
        <fullName evidence="1">10464_t:CDS:1</fullName>
    </submittedName>
</protein>
<evidence type="ECO:0000313" key="1">
    <source>
        <dbReference type="EMBL" id="CAG8437488.1"/>
    </source>
</evidence>
<organism evidence="1 2">
    <name type="scientific">Acaulospora colombiana</name>
    <dbReference type="NCBI Taxonomy" id="27376"/>
    <lineage>
        <taxon>Eukaryota</taxon>
        <taxon>Fungi</taxon>
        <taxon>Fungi incertae sedis</taxon>
        <taxon>Mucoromycota</taxon>
        <taxon>Glomeromycotina</taxon>
        <taxon>Glomeromycetes</taxon>
        <taxon>Diversisporales</taxon>
        <taxon>Acaulosporaceae</taxon>
        <taxon>Acaulospora</taxon>
    </lineage>
</organism>
<dbReference type="EMBL" id="CAJVPT010000015">
    <property type="protein sequence ID" value="CAG8437488.1"/>
    <property type="molecule type" value="Genomic_DNA"/>
</dbReference>
<reference evidence="1" key="1">
    <citation type="submission" date="2021-06" db="EMBL/GenBank/DDBJ databases">
        <authorList>
            <person name="Kallberg Y."/>
            <person name="Tangrot J."/>
            <person name="Rosling A."/>
        </authorList>
    </citation>
    <scope>NUCLEOTIDE SEQUENCE</scope>
    <source>
        <strain evidence="1">CL356</strain>
    </source>
</reference>
<sequence>MPIITLALNFTILSVTLFSYTMTLREINSVNFCQERATKFDTAATKSKQIEPVVVRKIVGYVLIFLFQWTPPMIYVFSQVIDYDEMWIYIVTDATINLGGVGNMIQYIINEGWWDNHESPTTSVDSSITPPTYNTAASSSTENHRKSRNIKEDTNDTFDNGFLSPPKSLFSPGHLSQITVEEVVTVIIEESPPLSTNGETPSLFRSRPNSIVSFNVDPESDEKKQSSHAKFNSTTREDIDLPMIETTELSAVTITAPSPATCTAPSPTISIAIPSQTIIATAPSPTISNTAPSPTISSTVPSPTISSTAPSPTITSLQNTRNTPTPKYNVIQTLPRYVTNKNTAATTSSTESSDQIRVNELDQIIIRHDKAVLKRGGSLARQGGTMLHGDHGLRSIRSEEGINRHFLVSSSQGSNGNGDSNGSANIEVSGSVKRFVSANNNVGRSISLNNGSLGRSRSESLNSNNSRRGRSGSESSHKGLIRYEGVNDRFVKQSENFFDEADEYYFM</sequence>
<accession>A0ACA9JUW2</accession>
<dbReference type="Proteomes" id="UP000789525">
    <property type="component" value="Unassembled WGS sequence"/>
</dbReference>
<gene>
    <name evidence="1" type="ORF">ACOLOM_LOCUS13</name>
</gene>
<evidence type="ECO:0000313" key="2">
    <source>
        <dbReference type="Proteomes" id="UP000789525"/>
    </source>
</evidence>
<keyword evidence="2" id="KW-1185">Reference proteome</keyword>
<proteinExistence type="predicted"/>
<comment type="caution">
    <text evidence="1">The sequence shown here is derived from an EMBL/GenBank/DDBJ whole genome shotgun (WGS) entry which is preliminary data.</text>
</comment>
<name>A0ACA9JUW2_9GLOM</name>